<keyword evidence="2" id="KW-1185">Reference proteome</keyword>
<protein>
    <recommendedName>
        <fullName evidence="3">Nitroimidazol reductase NimA-like FMN-containing flavoprotein (Pyridoxamine 5'-phosphate oxidase superfamily)</fullName>
    </recommendedName>
</protein>
<dbReference type="PANTHER" id="PTHR34071">
    <property type="entry name" value="5-NITROIMIDAZOLE ANTIBIOTICS RESISTANCE PROTEIN, NIMA-FAMILY-RELATED PROTEIN-RELATED"/>
    <property type="match status" value="1"/>
</dbReference>
<evidence type="ECO:0008006" key="3">
    <source>
        <dbReference type="Google" id="ProtNLM"/>
    </source>
</evidence>
<organism evidence="1 2">
    <name type="scientific">Paludibacterium purpuratum</name>
    <dbReference type="NCBI Taxonomy" id="1144873"/>
    <lineage>
        <taxon>Bacteria</taxon>
        <taxon>Pseudomonadati</taxon>
        <taxon>Pseudomonadota</taxon>
        <taxon>Betaproteobacteria</taxon>
        <taxon>Neisseriales</taxon>
        <taxon>Chromobacteriaceae</taxon>
        <taxon>Paludibacterium</taxon>
    </lineage>
</organism>
<dbReference type="Pfam" id="PF12900">
    <property type="entry name" value="Pyridox_ox_2"/>
    <property type="match status" value="1"/>
</dbReference>
<dbReference type="PANTHER" id="PTHR34071:SF2">
    <property type="entry name" value="FLAVIN-NUCLEOTIDE-BINDING PROTEIN"/>
    <property type="match status" value="1"/>
</dbReference>
<comment type="caution">
    <text evidence="1">The sequence shown here is derived from an EMBL/GenBank/DDBJ whole genome shotgun (WGS) entry which is preliminary data.</text>
</comment>
<accession>A0A4R7BFR0</accession>
<dbReference type="OrthoDB" id="116031at2"/>
<dbReference type="RefSeq" id="WP_133678223.1">
    <property type="nucleotide sequence ID" value="NZ_SNZP01000001.1"/>
</dbReference>
<evidence type="ECO:0000313" key="2">
    <source>
        <dbReference type="Proteomes" id="UP000295611"/>
    </source>
</evidence>
<evidence type="ECO:0000313" key="1">
    <source>
        <dbReference type="EMBL" id="TDR82905.1"/>
    </source>
</evidence>
<name>A0A4R7BFR0_9NEIS</name>
<dbReference type="InterPro" id="IPR024747">
    <property type="entry name" value="Pyridox_Oxase-rel"/>
</dbReference>
<dbReference type="AlphaFoldDB" id="A0A4R7BFR0"/>
<dbReference type="InterPro" id="IPR012349">
    <property type="entry name" value="Split_barrel_FMN-bd"/>
</dbReference>
<sequence length="217" mass="23962">MSDFAQTARTRMRHCAHKASYDRATIHQVIDDIPECTIALCDQETGLPRQMVSTHWRVGDALYLHGSNGSGFCKQLAAGTPVSVSIAATDGLVLARSAFDTSINFRSVTIYGKFEAVRSRDEQLALLEAFYEKLVPGRWHEVRAPTPQEMAATFVLRLPLQEVVAKLSVGEPDDQAEAPGEWGGVRVYRHGWGEVVADSASREMPLPPSIARLLERE</sequence>
<dbReference type="Gene3D" id="2.30.110.10">
    <property type="entry name" value="Electron Transport, Fmn-binding Protein, Chain A"/>
    <property type="match status" value="1"/>
</dbReference>
<reference evidence="1 2" key="1">
    <citation type="submission" date="2019-03" db="EMBL/GenBank/DDBJ databases">
        <title>Genomic Encyclopedia of Type Strains, Phase III (KMG-III): the genomes of soil and plant-associated and newly described type strains.</title>
        <authorList>
            <person name="Whitman W."/>
        </authorList>
    </citation>
    <scope>NUCLEOTIDE SEQUENCE [LARGE SCALE GENOMIC DNA]</scope>
    <source>
        <strain evidence="1 2">CECT 8976</strain>
    </source>
</reference>
<dbReference type="Proteomes" id="UP000295611">
    <property type="component" value="Unassembled WGS sequence"/>
</dbReference>
<dbReference type="SUPFAM" id="SSF50475">
    <property type="entry name" value="FMN-binding split barrel"/>
    <property type="match status" value="1"/>
</dbReference>
<dbReference type="EMBL" id="SNZP01000001">
    <property type="protein sequence ID" value="TDR82905.1"/>
    <property type="molecule type" value="Genomic_DNA"/>
</dbReference>
<proteinExistence type="predicted"/>
<gene>
    <name evidence="1" type="ORF">DFP86_101299</name>
</gene>